<protein>
    <recommendedName>
        <fullName evidence="3">Phospholipase</fullName>
    </recommendedName>
</protein>
<evidence type="ECO:0008006" key="3">
    <source>
        <dbReference type="Google" id="ProtNLM"/>
    </source>
</evidence>
<dbReference type="Gene3D" id="1.20.90.10">
    <property type="entry name" value="Phospholipase A2 domain"/>
    <property type="match status" value="1"/>
</dbReference>
<keyword evidence="2" id="KW-1185">Reference proteome</keyword>
<name>A0A2S0KHT4_9ACTN</name>
<proteinExistence type="predicted"/>
<dbReference type="AlphaFoldDB" id="A0A2S0KHT4"/>
<evidence type="ECO:0000313" key="2">
    <source>
        <dbReference type="Proteomes" id="UP000239814"/>
    </source>
</evidence>
<dbReference type="OrthoDB" id="3389925at2"/>
<dbReference type="Proteomes" id="UP000239814">
    <property type="component" value="Chromosome"/>
</dbReference>
<dbReference type="KEGG" id="git:C6V83_14345"/>
<sequence>MFRSRRLQHCIAGLALLAATAASFFFGYSSAVSPRSAPAVAPAELAVPAGFAEHLGYWPAVEDGRLVNPAGSCSSPIPLPRRFEPACRAHDYGYDLLRHADATGGPVQAGLRARLDADLIADMHRSCSNPLCHLAAEVSRAGLALNTWRQRGAAPRPETGLDLAGSFAARIAETVAGRP</sequence>
<reference evidence="1 2" key="1">
    <citation type="submission" date="2018-03" db="EMBL/GenBank/DDBJ databases">
        <title>Characteristics and genome of n-alkane degrading marine bacteria Gordonia iterans isolated from crude oil contaminated in Tae-an, South Korea.</title>
        <authorList>
            <person name="Lee S.-S."/>
            <person name="Kim H."/>
        </authorList>
    </citation>
    <scope>NUCLEOTIDE SEQUENCE [LARGE SCALE GENOMIC DNA]</scope>
    <source>
        <strain evidence="1 2">Co17</strain>
    </source>
</reference>
<dbReference type="GO" id="GO:0006644">
    <property type="term" value="P:phospholipid metabolic process"/>
    <property type="evidence" value="ECO:0007669"/>
    <property type="project" value="InterPro"/>
</dbReference>
<organism evidence="1 2">
    <name type="scientific">Gordonia iterans</name>
    <dbReference type="NCBI Taxonomy" id="1004901"/>
    <lineage>
        <taxon>Bacteria</taxon>
        <taxon>Bacillati</taxon>
        <taxon>Actinomycetota</taxon>
        <taxon>Actinomycetes</taxon>
        <taxon>Mycobacteriales</taxon>
        <taxon>Gordoniaceae</taxon>
        <taxon>Gordonia</taxon>
    </lineage>
</organism>
<dbReference type="RefSeq" id="WP_105942962.1">
    <property type="nucleotide sequence ID" value="NZ_CP027433.1"/>
</dbReference>
<dbReference type="SUPFAM" id="SSF48619">
    <property type="entry name" value="Phospholipase A2, PLA2"/>
    <property type="match status" value="1"/>
</dbReference>
<dbReference type="EMBL" id="CP027433">
    <property type="protein sequence ID" value="AVM01252.1"/>
    <property type="molecule type" value="Genomic_DNA"/>
</dbReference>
<dbReference type="GO" id="GO:0050482">
    <property type="term" value="P:arachidonate secretion"/>
    <property type="evidence" value="ECO:0007669"/>
    <property type="project" value="InterPro"/>
</dbReference>
<dbReference type="InterPro" id="IPR036444">
    <property type="entry name" value="PLipase_A2_dom_sf"/>
</dbReference>
<evidence type="ECO:0000313" key="1">
    <source>
        <dbReference type="EMBL" id="AVM01252.1"/>
    </source>
</evidence>
<accession>A0A2S0KHT4</accession>
<gene>
    <name evidence="1" type="ORF">C6V83_14345</name>
</gene>
<dbReference type="GO" id="GO:0004623">
    <property type="term" value="F:phospholipase A2 activity"/>
    <property type="evidence" value="ECO:0007669"/>
    <property type="project" value="InterPro"/>
</dbReference>